<comment type="caution">
    <text evidence="1">The sequence shown here is derived from an EMBL/GenBank/DDBJ whole genome shotgun (WGS) entry which is preliminary data.</text>
</comment>
<gene>
    <name evidence="1" type="ORF">AN640_03495</name>
</gene>
<accession>A0ACC8XJD4</accession>
<evidence type="ECO:0000313" key="2">
    <source>
        <dbReference type="Proteomes" id="UP000188637"/>
    </source>
</evidence>
<organism evidence="1 2">
    <name type="scientific">Candidatus Epulonipiscium fishelsonii</name>
    <dbReference type="NCBI Taxonomy" id="77094"/>
    <lineage>
        <taxon>Bacteria</taxon>
        <taxon>Bacillati</taxon>
        <taxon>Bacillota</taxon>
        <taxon>Clostridia</taxon>
        <taxon>Lachnospirales</taxon>
        <taxon>Lachnospiraceae</taxon>
        <taxon>Candidatus Epulonipiscium</taxon>
    </lineage>
</organism>
<dbReference type="EMBL" id="LJHD01000019">
    <property type="protein sequence ID" value="ONI46453.1"/>
    <property type="molecule type" value="Genomic_DNA"/>
</dbReference>
<reference evidence="1" key="1">
    <citation type="submission" date="2016-08" db="EMBL/GenBank/DDBJ databases">
        <authorList>
            <person name="Ngugi D.K."/>
            <person name="Miyake S."/>
            <person name="Stingl U."/>
        </authorList>
    </citation>
    <scope>NUCLEOTIDE SEQUENCE</scope>
    <source>
        <strain evidence="1">SCG-D08WGA-EpuloA1</strain>
    </source>
</reference>
<name>A0ACC8XJD4_9FIRM</name>
<dbReference type="Proteomes" id="UP000188637">
    <property type="component" value="Unassembled WGS sequence"/>
</dbReference>
<keyword evidence="2" id="KW-1185">Reference proteome</keyword>
<protein>
    <submittedName>
        <fullName evidence="1">tRNA (Adenosine(37)-N6)-dimethylallyltransferase MiaA</fullName>
    </submittedName>
</protein>
<evidence type="ECO:0000313" key="1">
    <source>
        <dbReference type="EMBL" id="ONI46453.1"/>
    </source>
</evidence>
<proteinExistence type="predicted"/>
<sequence>MNKINIILISGPTASGKTSLSIELAKKLNGEIICIDSMQIYKNMDIGTAKVTQEEMQGISHYMIDELYPSQMSDVAWFKNTVKNYIAQIHQRNKIPILVGGTGFYINAILYDTEFNEKDSNYKIRNEFKDYAFLHGADKLHDRLRAVDPESAKSIHPNNIKRVARALEYFYETGHPISFHNVTELSKRVNNSSPYNFHFFTLNMDRQLLYSKINQRVDIMINRGLLNEAKWLFDQGFDENLTAMKAIGYREFFPYFKGDMDLDATIEQVKRNTRRYAKRQLTWFKHQANPIFIEVDKFNFEISSIIKEILKYIK</sequence>